<accession>A0ACA9QBB9</accession>
<evidence type="ECO:0000313" key="2">
    <source>
        <dbReference type="Proteomes" id="UP000789366"/>
    </source>
</evidence>
<proteinExistence type="predicted"/>
<sequence>TGEDMSLAIKTSENISFKYDCIIVNSRDTDFIINSDENISFTFNNNEDTSFAANNNKDIANNES</sequence>
<comment type="caution">
    <text evidence="1">The sequence shown here is derived from an EMBL/GenBank/DDBJ whole genome shotgun (WGS) entry which is preliminary data.</text>
</comment>
<organism evidence="1 2">
    <name type="scientific">Cetraspora pellucida</name>
    <dbReference type="NCBI Taxonomy" id="1433469"/>
    <lineage>
        <taxon>Eukaryota</taxon>
        <taxon>Fungi</taxon>
        <taxon>Fungi incertae sedis</taxon>
        <taxon>Mucoromycota</taxon>
        <taxon>Glomeromycotina</taxon>
        <taxon>Glomeromycetes</taxon>
        <taxon>Diversisporales</taxon>
        <taxon>Gigasporaceae</taxon>
        <taxon>Cetraspora</taxon>
    </lineage>
</organism>
<feature type="non-terminal residue" evidence="1">
    <location>
        <position position="64"/>
    </location>
</feature>
<protein>
    <submittedName>
        <fullName evidence="1">16967_t:CDS:1</fullName>
    </submittedName>
</protein>
<name>A0ACA9QBB9_9GLOM</name>
<reference evidence="1" key="1">
    <citation type="submission" date="2021-06" db="EMBL/GenBank/DDBJ databases">
        <authorList>
            <person name="Kallberg Y."/>
            <person name="Tangrot J."/>
            <person name="Rosling A."/>
        </authorList>
    </citation>
    <scope>NUCLEOTIDE SEQUENCE</scope>
    <source>
        <strain evidence="1">28 12/20/2015</strain>
    </source>
</reference>
<evidence type="ECO:0000313" key="1">
    <source>
        <dbReference type="EMBL" id="CAG8744330.1"/>
    </source>
</evidence>
<keyword evidence="2" id="KW-1185">Reference proteome</keyword>
<feature type="non-terminal residue" evidence="1">
    <location>
        <position position="1"/>
    </location>
</feature>
<dbReference type="Proteomes" id="UP000789366">
    <property type="component" value="Unassembled WGS sequence"/>
</dbReference>
<gene>
    <name evidence="1" type="ORF">SPELUC_LOCUS14029</name>
</gene>
<dbReference type="EMBL" id="CAJVPW010039534">
    <property type="protein sequence ID" value="CAG8744330.1"/>
    <property type="molecule type" value="Genomic_DNA"/>
</dbReference>